<evidence type="ECO:0000256" key="1">
    <source>
        <dbReference type="ARBA" id="ARBA00005869"/>
    </source>
</evidence>
<evidence type="ECO:0000313" key="7">
    <source>
        <dbReference type="EMBL" id="KAG0459120.1"/>
    </source>
</evidence>
<dbReference type="EC" id="1.5.5.2" evidence="2 5"/>
<comment type="function">
    <text evidence="5">Converts proline to delta-1-pyrroline-5-carboxylate.</text>
</comment>
<keyword evidence="5" id="KW-0274">FAD</keyword>
<dbReference type="InterPro" id="IPR002872">
    <property type="entry name" value="Proline_DH_dom"/>
</dbReference>
<reference evidence="7 8" key="1">
    <citation type="journal article" date="2020" name="Nat. Food">
        <title>A phased Vanilla planifolia genome enables genetic improvement of flavour and production.</title>
        <authorList>
            <person name="Hasing T."/>
            <person name="Tang H."/>
            <person name="Brym M."/>
            <person name="Khazi F."/>
            <person name="Huang T."/>
            <person name="Chambers A.H."/>
        </authorList>
    </citation>
    <scope>NUCLEOTIDE SEQUENCE [LARGE SCALE GENOMIC DNA]</scope>
    <source>
        <tissue evidence="7">Leaf</tissue>
    </source>
</reference>
<evidence type="ECO:0000256" key="5">
    <source>
        <dbReference type="RuleBase" id="RU364054"/>
    </source>
</evidence>
<dbReference type="Proteomes" id="UP000639772">
    <property type="component" value="Chromosome 12"/>
</dbReference>
<dbReference type="EMBL" id="JADCNM010000012">
    <property type="protein sequence ID" value="KAG0459120.1"/>
    <property type="molecule type" value="Genomic_DNA"/>
</dbReference>
<keyword evidence="5" id="KW-0285">Flavoprotein</keyword>
<evidence type="ECO:0000313" key="8">
    <source>
        <dbReference type="Proteomes" id="UP000639772"/>
    </source>
</evidence>
<feature type="domain" description="Proline dehydrogenase" evidence="6">
    <location>
        <begin position="120"/>
        <end position="454"/>
    </location>
</feature>
<dbReference type="Pfam" id="PF01619">
    <property type="entry name" value="Pro_dh"/>
    <property type="match status" value="1"/>
</dbReference>
<comment type="catalytic activity">
    <reaction evidence="5">
        <text>L-proline + a quinone = (S)-1-pyrroline-5-carboxylate + a quinol + H(+)</text>
        <dbReference type="Rhea" id="RHEA:23784"/>
        <dbReference type="ChEBI" id="CHEBI:15378"/>
        <dbReference type="ChEBI" id="CHEBI:17388"/>
        <dbReference type="ChEBI" id="CHEBI:24646"/>
        <dbReference type="ChEBI" id="CHEBI:60039"/>
        <dbReference type="ChEBI" id="CHEBI:132124"/>
        <dbReference type="EC" id="1.5.5.2"/>
    </reaction>
</comment>
<dbReference type="PANTHER" id="PTHR13914">
    <property type="entry name" value="PROLINE OXIDASE"/>
    <property type="match status" value="1"/>
</dbReference>
<accession>A0A835PV01</accession>
<dbReference type="InterPro" id="IPR029041">
    <property type="entry name" value="FAD-linked_oxidoreductase-like"/>
</dbReference>
<evidence type="ECO:0000259" key="6">
    <source>
        <dbReference type="Pfam" id="PF01619"/>
    </source>
</evidence>
<gene>
    <name evidence="7" type="ORF">HPP92_022248</name>
</gene>
<evidence type="ECO:0000256" key="4">
    <source>
        <dbReference type="ARBA" id="ARBA00023062"/>
    </source>
</evidence>
<keyword evidence="4 5" id="KW-0642">Proline metabolism</keyword>
<organism evidence="7 8">
    <name type="scientific">Vanilla planifolia</name>
    <name type="common">Vanilla</name>
    <dbReference type="NCBI Taxonomy" id="51239"/>
    <lineage>
        <taxon>Eukaryota</taxon>
        <taxon>Viridiplantae</taxon>
        <taxon>Streptophyta</taxon>
        <taxon>Embryophyta</taxon>
        <taxon>Tracheophyta</taxon>
        <taxon>Spermatophyta</taxon>
        <taxon>Magnoliopsida</taxon>
        <taxon>Liliopsida</taxon>
        <taxon>Asparagales</taxon>
        <taxon>Orchidaceae</taxon>
        <taxon>Vanilloideae</taxon>
        <taxon>Vanilleae</taxon>
        <taxon>Vanilla</taxon>
    </lineage>
</organism>
<comment type="caution">
    <text evidence="7">The sequence shown here is derived from an EMBL/GenBank/DDBJ whole genome shotgun (WGS) entry which is preliminary data.</text>
</comment>
<dbReference type="InterPro" id="IPR015659">
    <property type="entry name" value="Proline_oxidase"/>
</dbReference>
<dbReference type="SUPFAM" id="SSF51730">
    <property type="entry name" value="FAD-linked oxidoreductase"/>
    <property type="match status" value="1"/>
</dbReference>
<evidence type="ECO:0000256" key="2">
    <source>
        <dbReference type="ARBA" id="ARBA00012695"/>
    </source>
</evidence>
<dbReference type="OrthoDB" id="5464at2759"/>
<protein>
    <recommendedName>
        <fullName evidence="2 5">Proline dehydrogenase</fullName>
        <ecNumber evidence="2 5">1.5.5.2</ecNumber>
    </recommendedName>
</protein>
<sequence>MAISPISRLSLLPRLPRFLSSFTASPSAIVAPEAPTAVKPIIDLGDTDRLFAAEATGRLAWSLATMYALAVGPAVDLGIAVMRSRAVMENAALRAAVMAAVRGTVYRQFCAGEETEEASETLRRLWEKGLRGILDYGLEDAEDAGACDRNLAGFMRTVDVTPALPDSSVSFACVKITAITPISLLERVSDLLRWEKKNPSLHLPWKQPSLPVLADSSPLYHTPAAPPPLSQEEERELRLSHDRLSALCHRCSEANLPLLVDAEYTSVQPAIDHMTFSAALEFNRQPHPLVYGTVQAYLKDSKLRLMQAVDAAERVGISLGFKLVRGAYMSRESGLAASLGVASPIHDSIDRTHACYNECASFLLERITTGGSASAVFATHNLESGKAAAAKAMELGIGKGNQKLQFAQLMGMADGLSLGLKNAGFQVSKYLPFGPVEQVMPYLLRRAEENRGFLSTSTIDRDLMREELKRRLKVAVLGK</sequence>
<keyword evidence="3 5" id="KW-0560">Oxidoreductase</keyword>
<proteinExistence type="inferred from homology"/>
<evidence type="ECO:0000256" key="3">
    <source>
        <dbReference type="ARBA" id="ARBA00023002"/>
    </source>
</evidence>
<dbReference type="GO" id="GO:0010133">
    <property type="term" value="P:L-proline catabolic process to L-glutamate"/>
    <property type="evidence" value="ECO:0007669"/>
    <property type="project" value="TreeGrafter"/>
</dbReference>
<dbReference type="PANTHER" id="PTHR13914:SF0">
    <property type="entry name" value="PROLINE DEHYDROGENASE 1, MITOCHONDRIAL"/>
    <property type="match status" value="1"/>
</dbReference>
<dbReference type="GO" id="GO:0071949">
    <property type="term" value="F:FAD binding"/>
    <property type="evidence" value="ECO:0007669"/>
    <property type="project" value="TreeGrafter"/>
</dbReference>
<comment type="cofactor">
    <cofactor evidence="5">
        <name>FAD</name>
        <dbReference type="ChEBI" id="CHEBI:57692"/>
    </cofactor>
</comment>
<name>A0A835PV01_VANPL</name>
<dbReference type="AlphaFoldDB" id="A0A835PV01"/>
<dbReference type="GO" id="GO:0004657">
    <property type="term" value="F:proline dehydrogenase activity"/>
    <property type="evidence" value="ECO:0007669"/>
    <property type="project" value="UniProtKB-EC"/>
</dbReference>
<comment type="similarity">
    <text evidence="1 5">Belongs to the proline oxidase family.</text>
</comment>
<dbReference type="Gene3D" id="3.20.20.220">
    <property type="match status" value="1"/>
</dbReference>
<dbReference type="GO" id="GO:0005739">
    <property type="term" value="C:mitochondrion"/>
    <property type="evidence" value="ECO:0007669"/>
    <property type="project" value="TreeGrafter"/>
</dbReference>